<protein>
    <submittedName>
        <fullName evidence="1">Uncharacterized protein</fullName>
    </submittedName>
</protein>
<proteinExistence type="predicted"/>
<dbReference type="AlphaFoldDB" id="A0A0A9EAU1"/>
<reference evidence="1" key="1">
    <citation type="submission" date="2014-09" db="EMBL/GenBank/DDBJ databases">
        <authorList>
            <person name="Magalhaes I.L.F."/>
            <person name="Oliveira U."/>
            <person name="Santos F.R."/>
            <person name="Vidigal T.H.D.A."/>
            <person name="Brescovit A.D."/>
            <person name="Santos A.J."/>
        </authorList>
    </citation>
    <scope>NUCLEOTIDE SEQUENCE</scope>
    <source>
        <tissue evidence="1">Shoot tissue taken approximately 20 cm above the soil surface</tissue>
    </source>
</reference>
<accession>A0A0A9EAU1</accession>
<reference evidence="1" key="2">
    <citation type="journal article" date="2015" name="Data Brief">
        <title>Shoot transcriptome of the giant reed, Arundo donax.</title>
        <authorList>
            <person name="Barrero R.A."/>
            <person name="Guerrero F.D."/>
            <person name="Moolhuijzen P."/>
            <person name="Goolsby J.A."/>
            <person name="Tidwell J."/>
            <person name="Bellgard S.E."/>
            <person name="Bellgard M.I."/>
        </authorList>
    </citation>
    <scope>NUCLEOTIDE SEQUENCE</scope>
    <source>
        <tissue evidence="1">Shoot tissue taken approximately 20 cm above the soil surface</tissue>
    </source>
</reference>
<sequence>MCISSTARHFLSLYMETITHARRSKTCLALIYFPLLIRN</sequence>
<organism evidence="1">
    <name type="scientific">Arundo donax</name>
    <name type="common">Giant reed</name>
    <name type="synonym">Donax arundinaceus</name>
    <dbReference type="NCBI Taxonomy" id="35708"/>
    <lineage>
        <taxon>Eukaryota</taxon>
        <taxon>Viridiplantae</taxon>
        <taxon>Streptophyta</taxon>
        <taxon>Embryophyta</taxon>
        <taxon>Tracheophyta</taxon>
        <taxon>Spermatophyta</taxon>
        <taxon>Magnoliopsida</taxon>
        <taxon>Liliopsida</taxon>
        <taxon>Poales</taxon>
        <taxon>Poaceae</taxon>
        <taxon>PACMAD clade</taxon>
        <taxon>Arundinoideae</taxon>
        <taxon>Arundineae</taxon>
        <taxon>Arundo</taxon>
    </lineage>
</organism>
<evidence type="ECO:0000313" key="1">
    <source>
        <dbReference type="EMBL" id="JAD97889.1"/>
    </source>
</evidence>
<name>A0A0A9EAU1_ARUDO</name>
<dbReference type="EMBL" id="GBRH01200006">
    <property type="protein sequence ID" value="JAD97889.1"/>
    <property type="molecule type" value="Transcribed_RNA"/>
</dbReference>